<dbReference type="InterPro" id="IPR012296">
    <property type="entry name" value="Nuclease_put_TT1808"/>
</dbReference>
<dbReference type="Gene3D" id="3.90.1570.10">
    <property type="entry name" value="tt1808, chain A"/>
    <property type="match status" value="1"/>
</dbReference>
<dbReference type="EMBL" id="CP045226">
    <property type="protein sequence ID" value="QFS47935.1"/>
    <property type="molecule type" value="Genomic_DNA"/>
</dbReference>
<dbReference type="GO" id="GO:0004519">
    <property type="term" value="F:endonuclease activity"/>
    <property type="evidence" value="ECO:0007669"/>
    <property type="project" value="UniProtKB-KW"/>
</dbReference>
<evidence type="ECO:0000313" key="2">
    <source>
        <dbReference type="EMBL" id="QFS47935.1"/>
    </source>
</evidence>
<dbReference type="PANTHER" id="PTHR34107:SF2">
    <property type="entry name" value="SLL0888 PROTEIN"/>
    <property type="match status" value="1"/>
</dbReference>
<dbReference type="SUPFAM" id="SSF52980">
    <property type="entry name" value="Restriction endonuclease-like"/>
    <property type="match status" value="1"/>
</dbReference>
<dbReference type="Pfam" id="PF05685">
    <property type="entry name" value="Uma2"/>
    <property type="match status" value="1"/>
</dbReference>
<feature type="domain" description="Putative restriction endonuclease" evidence="1">
    <location>
        <begin position="45"/>
        <end position="233"/>
    </location>
</feature>
<evidence type="ECO:0000259" key="1">
    <source>
        <dbReference type="Pfam" id="PF05685"/>
    </source>
</evidence>
<dbReference type="InterPro" id="IPR011335">
    <property type="entry name" value="Restrct_endonuc-II-like"/>
</dbReference>
<dbReference type="InterPro" id="IPR008538">
    <property type="entry name" value="Uma2"/>
</dbReference>
<evidence type="ECO:0000313" key="3">
    <source>
        <dbReference type="Proteomes" id="UP000326678"/>
    </source>
</evidence>
<organism evidence="2 3">
    <name type="scientific">Nostoc sphaeroides CCNUC1</name>
    <dbReference type="NCBI Taxonomy" id="2653204"/>
    <lineage>
        <taxon>Bacteria</taxon>
        <taxon>Bacillati</taxon>
        <taxon>Cyanobacteriota</taxon>
        <taxon>Cyanophyceae</taxon>
        <taxon>Nostocales</taxon>
        <taxon>Nostocaceae</taxon>
        <taxon>Nostoc</taxon>
    </lineage>
</organism>
<reference evidence="2 3" key="1">
    <citation type="submission" date="2019-10" db="EMBL/GenBank/DDBJ databases">
        <title>Genomic and transcriptomic insights into the perfect genentic adaptation of a filamentous nitrogen-fixing cyanobacterium to rice fields.</title>
        <authorList>
            <person name="Chen Z."/>
        </authorList>
    </citation>
    <scope>NUCLEOTIDE SEQUENCE [LARGE SCALE GENOMIC DNA]</scope>
    <source>
        <strain evidence="2">CCNUC1</strain>
    </source>
</reference>
<name>A0A5P8W5B9_9NOSO</name>
<dbReference type="CDD" id="cd06260">
    <property type="entry name" value="DUF820-like"/>
    <property type="match status" value="1"/>
</dbReference>
<accession>A0A5P8W5B9</accession>
<keyword evidence="2" id="KW-0378">Hydrolase</keyword>
<gene>
    <name evidence="2" type="ORF">GXM_05427</name>
</gene>
<keyword evidence="2" id="KW-0255">Endonuclease</keyword>
<dbReference type="Proteomes" id="UP000326678">
    <property type="component" value="Chromosome Gxm1"/>
</dbReference>
<protein>
    <submittedName>
        <fullName evidence="2">Uma2 family endonuclease</fullName>
    </submittedName>
</protein>
<dbReference type="AlphaFoldDB" id="A0A5P8W5B9"/>
<dbReference type="KEGG" id="nsh:GXM_05427"/>
<keyword evidence="3" id="KW-1185">Reference proteome</keyword>
<sequence length="240" mass="28210">MPIYFHLWRYTPLTFNFQVTAVRTVYIHNQDEIMIQSLQKLFTFDEYLEFLETQPENIRYELHDGDIIQMPPPSGKHEQIVAFLTMVLGYECLRLKLNYGIPKTATVKPENKISGYYPDVLLMNFSNLGNEPLWEKQSILSKPDSIPLVIEVVSTNWRDDYHKKFADYEEMGIQEYWIVDYAALGSKELIGDPKQPTFTIYSLSDEGEYRGKQFRGDDRIESPTFPDFNLTVEQIFSVRY</sequence>
<keyword evidence="2" id="KW-0540">Nuclease</keyword>
<proteinExistence type="predicted"/>
<dbReference type="PANTHER" id="PTHR34107">
    <property type="entry name" value="SLL0198 PROTEIN-RELATED"/>
    <property type="match status" value="1"/>
</dbReference>